<dbReference type="InterPro" id="IPR029058">
    <property type="entry name" value="AB_hydrolase_fold"/>
</dbReference>
<reference evidence="1 2" key="1">
    <citation type="submission" date="2020-11" db="EMBL/GenBank/DDBJ databases">
        <title>The genome sequence of Novosphingobium sp. 1Y9A.</title>
        <authorList>
            <person name="Liu Y."/>
        </authorList>
    </citation>
    <scope>NUCLEOTIDE SEQUENCE [LARGE SCALE GENOMIC DNA]</scope>
    <source>
        <strain evidence="1 2">1Y9A</strain>
    </source>
</reference>
<gene>
    <name evidence="1" type="ORF">I2488_00585</name>
</gene>
<dbReference type="RefSeq" id="WP_196273867.1">
    <property type="nucleotide sequence ID" value="NZ_JADQDC010000001.1"/>
</dbReference>
<dbReference type="SUPFAM" id="SSF53474">
    <property type="entry name" value="alpha/beta-Hydrolases"/>
    <property type="match status" value="1"/>
</dbReference>
<keyword evidence="1" id="KW-0378">Hydrolase</keyword>
<proteinExistence type="predicted"/>
<sequence length="265" mass="28678">MTAKHSAGIRRPQLGWTMLESPRFVAEAGMLAMAWPMLLRAPRGDGHAVMVLPGFATNDAMTGLLRCYLARLGYAVFPWELGWNLDQHSAGENGEHVAARIEAIAAETGHKVSLVGWSLGGVIAREAARRDHGALRQVITLGSPFTGNPRATSLSTLYELLTGNKVSSDSTAERYSRGHHPLLVPSSAIFSRSDGITAWENCVSATDARTENIEVHCSHFGFVSNPAVFWAVADRLAQPEGTWSPFVPRGPFAGFFPETGHHPIP</sequence>
<dbReference type="Proteomes" id="UP000600799">
    <property type="component" value="Unassembled WGS sequence"/>
</dbReference>
<dbReference type="Gene3D" id="3.40.50.1820">
    <property type="entry name" value="alpha/beta hydrolase"/>
    <property type="match status" value="1"/>
</dbReference>
<dbReference type="GO" id="GO:0016787">
    <property type="term" value="F:hydrolase activity"/>
    <property type="evidence" value="ECO:0007669"/>
    <property type="project" value="UniProtKB-KW"/>
</dbReference>
<evidence type="ECO:0000313" key="2">
    <source>
        <dbReference type="Proteomes" id="UP000600799"/>
    </source>
</evidence>
<keyword evidence="2" id="KW-1185">Reference proteome</keyword>
<organism evidence="1 2">
    <name type="scientific">Novosphingobium jiangmenense</name>
    <dbReference type="NCBI Taxonomy" id="2791981"/>
    <lineage>
        <taxon>Bacteria</taxon>
        <taxon>Pseudomonadati</taxon>
        <taxon>Pseudomonadota</taxon>
        <taxon>Alphaproteobacteria</taxon>
        <taxon>Sphingomonadales</taxon>
        <taxon>Sphingomonadaceae</taxon>
        <taxon>Novosphingobium</taxon>
    </lineage>
</organism>
<evidence type="ECO:0000313" key="1">
    <source>
        <dbReference type="EMBL" id="MBF9149487.1"/>
    </source>
</evidence>
<protein>
    <submittedName>
        <fullName evidence="1">Alpha/beta hydrolase</fullName>
    </submittedName>
</protein>
<dbReference type="EMBL" id="JADQDC010000001">
    <property type="protein sequence ID" value="MBF9149487.1"/>
    <property type="molecule type" value="Genomic_DNA"/>
</dbReference>
<accession>A0ABS0HB85</accession>
<comment type="caution">
    <text evidence="1">The sequence shown here is derived from an EMBL/GenBank/DDBJ whole genome shotgun (WGS) entry which is preliminary data.</text>
</comment>
<name>A0ABS0HB85_9SPHN</name>